<evidence type="ECO:0000256" key="4">
    <source>
        <dbReference type="ARBA" id="ARBA00022989"/>
    </source>
</evidence>
<keyword evidence="8" id="KW-1185">Reference proteome</keyword>
<feature type="transmembrane region" description="Helical" evidence="6">
    <location>
        <begin position="228"/>
        <end position="251"/>
    </location>
</feature>
<evidence type="ECO:0000256" key="6">
    <source>
        <dbReference type="RuleBase" id="RU365102"/>
    </source>
</evidence>
<dbReference type="GO" id="GO:0005384">
    <property type="term" value="F:manganese ion transmembrane transporter activity"/>
    <property type="evidence" value="ECO:0007669"/>
    <property type="project" value="TreeGrafter"/>
</dbReference>
<dbReference type="GO" id="GO:0032472">
    <property type="term" value="P:Golgi calcium ion transport"/>
    <property type="evidence" value="ECO:0007669"/>
    <property type="project" value="TreeGrafter"/>
</dbReference>
<dbReference type="GO" id="GO:0015085">
    <property type="term" value="F:calcium ion transmembrane transporter activity"/>
    <property type="evidence" value="ECO:0007669"/>
    <property type="project" value="TreeGrafter"/>
</dbReference>
<dbReference type="InterPro" id="IPR001727">
    <property type="entry name" value="GDT1-like"/>
</dbReference>
<dbReference type="GO" id="GO:0016020">
    <property type="term" value="C:membrane"/>
    <property type="evidence" value="ECO:0007669"/>
    <property type="project" value="UniProtKB-SubCell"/>
</dbReference>
<dbReference type="Pfam" id="PF01169">
    <property type="entry name" value="GDT1"/>
    <property type="match status" value="2"/>
</dbReference>
<accession>A0A4S2M7N8</accession>
<feature type="transmembrane region" description="Helical" evidence="6">
    <location>
        <begin position="191"/>
        <end position="208"/>
    </location>
</feature>
<feature type="transmembrane region" description="Helical" evidence="6">
    <location>
        <begin position="90"/>
        <end position="114"/>
    </location>
</feature>
<dbReference type="AlphaFoldDB" id="A0A4S2M7N8"/>
<dbReference type="STRING" id="147828.A0A4S2M7N8"/>
<keyword evidence="3 6" id="KW-0812">Transmembrane</keyword>
<evidence type="ECO:0000256" key="2">
    <source>
        <dbReference type="ARBA" id="ARBA00009190"/>
    </source>
</evidence>
<comment type="caution">
    <text evidence="7">The sequence shown here is derived from an EMBL/GenBank/DDBJ whole genome shotgun (WGS) entry which is preliminary data.</text>
</comment>
<dbReference type="GO" id="GO:0032468">
    <property type="term" value="P:Golgi calcium ion homeostasis"/>
    <property type="evidence" value="ECO:0007669"/>
    <property type="project" value="TreeGrafter"/>
</dbReference>
<dbReference type="PROSITE" id="PS01214">
    <property type="entry name" value="UPF0016"/>
    <property type="match status" value="1"/>
</dbReference>
<comment type="similarity">
    <text evidence="2 6">Belongs to the GDT1 family.</text>
</comment>
<keyword evidence="5 6" id="KW-0472">Membrane</keyword>
<dbReference type="EMBL" id="SJOL01003686">
    <property type="protein sequence ID" value="TGZ72433.1"/>
    <property type="molecule type" value="Genomic_DNA"/>
</dbReference>
<proteinExistence type="inferred from homology"/>
<dbReference type="PANTHER" id="PTHR12608:SF1">
    <property type="entry name" value="TRANSMEMBRANE PROTEIN 165"/>
    <property type="match status" value="1"/>
</dbReference>
<feature type="transmembrane region" description="Helical" evidence="6">
    <location>
        <begin position="6"/>
        <end position="24"/>
    </location>
</feature>
<dbReference type="GO" id="GO:0005794">
    <property type="term" value="C:Golgi apparatus"/>
    <property type="evidence" value="ECO:0007669"/>
    <property type="project" value="TreeGrafter"/>
</dbReference>
<protein>
    <recommendedName>
        <fullName evidence="6">GDT1 family protein</fullName>
    </recommendedName>
</protein>
<evidence type="ECO:0000313" key="7">
    <source>
        <dbReference type="EMBL" id="TGZ72433.1"/>
    </source>
</evidence>
<name>A0A4S2M7N8_OPIFE</name>
<evidence type="ECO:0000256" key="5">
    <source>
        <dbReference type="ARBA" id="ARBA00023136"/>
    </source>
</evidence>
<feature type="transmembrane region" description="Helical" evidence="6">
    <location>
        <begin position="120"/>
        <end position="138"/>
    </location>
</feature>
<evidence type="ECO:0000313" key="8">
    <source>
        <dbReference type="Proteomes" id="UP000308267"/>
    </source>
</evidence>
<evidence type="ECO:0000256" key="3">
    <source>
        <dbReference type="ARBA" id="ARBA00022692"/>
    </source>
</evidence>
<sequence>MGPAIYLHYVHFFSICLFHLLCSINGDTLSKVPPIEADTSVGRPPELSDVSLDRFFRGFTASLYVIIISELGDKTFFIAAIMSMQHPRCLVYAGAMCALGTMTVLSAILGYATTVIPRSFTFYLSGVLFLLFGMKMIYDAYQMSPTDAQDEYEEVKLQLAQSNSTDLEMGKIDSSQLSSTRETVRYTMKRIFSPILAEAFILTFLAEWGDRSQLTTIVLAATKSVSGVIVGGILGHAVCTGLAVLVGRFVAQRIPVKWRGQLAHNFLSLLSSENFQTSSASPLIRCLSHLNMTPGHQVTVVPVRRRK</sequence>
<dbReference type="Proteomes" id="UP000308267">
    <property type="component" value="Unassembled WGS sequence"/>
</dbReference>
<dbReference type="PANTHER" id="PTHR12608">
    <property type="entry name" value="TRANSMEMBRANE PROTEIN HTP-1 RELATED"/>
    <property type="match status" value="1"/>
</dbReference>
<gene>
    <name evidence="7" type="ORF">CRM22_002091</name>
</gene>
<keyword evidence="4 6" id="KW-1133">Transmembrane helix</keyword>
<organism evidence="7 8">
    <name type="scientific">Opisthorchis felineus</name>
    <dbReference type="NCBI Taxonomy" id="147828"/>
    <lineage>
        <taxon>Eukaryota</taxon>
        <taxon>Metazoa</taxon>
        <taxon>Spiralia</taxon>
        <taxon>Lophotrochozoa</taxon>
        <taxon>Platyhelminthes</taxon>
        <taxon>Trematoda</taxon>
        <taxon>Digenea</taxon>
        <taxon>Opisthorchiida</taxon>
        <taxon>Opisthorchiata</taxon>
        <taxon>Opisthorchiidae</taxon>
        <taxon>Opisthorchis</taxon>
    </lineage>
</organism>
<reference evidence="7 8" key="1">
    <citation type="journal article" date="2019" name="BMC Genomics">
        <title>New insights from Opisthorchis felineus genome: update on genomics of the epidemiologically important liver flukes.</title>
        <authorList>
            <person name="Ershov N.I."/>
            <person name="Mordvinov V.A."/>
            <person name="Prokhortchouk E.B."/>
            <person name="Pakharukova M.Y."/>
            <person name="Gunbin K.V."/>
            <person name="Ustyantsev K."/>
            <person name="Genaev M.A."/>
            <person name="Blinov A.G."/>
            <person name="Mazur A."/>
            <person name="Boulygina E."/>
            <person name="Tsygankova S."/>
            <person name="Khrameeva E."/>
            <person name="Chekanov N."/>
            <person name="Fan G."/>
            <person name="Xiao A."/>
            <person name="Zhang H."/>
            <person name="Xu X."/>
            <person name="Yang H."/>
            <person name="Solovyev V."/>
            <person name="Lee S.M."/>
            <person name="Liu X."/>
            <person name="Afonnikov D.A."/>
            <person name="Skryabin K.G."/>
        </authorList>
    </citation>
    <scope>NUCLEOTIDE SEQUENCE [LARGE SCALE GENOMIC DNA]</scope>
    <source>
        <strain evidence="7">AK-0245</strain>
        <tissue evidence="7">Whole organism</tissue>
    </source>
</reference>
<comment type="subcellular location">
    <subcellularLocation>
        <location evidence="1 6">Membrane</location>
        <topology evidence="1 6">Multi-pass membrane protein</topology>
    </subcellularLocation>
</comment>
<dbReference type="InterPro" id="IPR049555">
    <property type="entry name" value="GDT1-like_CS"/>
</dbReference>
<dbReference type="OrthoDB" id="442680at2759"/>
<evidence type="ECO:0000256" key="1">
    <source>
        <dbReference type="ARBA" id="ARBA00004141"/>
    </source>
</evidence>